<evidence type="ECO:0000259" key="2">
    <source>
        <dbReference type="Pfam" id="PF17948"/>
    </source>
</evidence>
<evidence type="ECO:0000313" key="4">
    <source>
        <dbReference type="Proteomes" id="UP000184000"/>
    </source>
</evidence>
<dbReference type="RefSeq" id="WP_073299825.1">
    <property type="nucleotide sequence ID" value="NZ_FQXA01000002.1"/>
</dbReference>
<dbReference type="Pfam" id="PF17948">
    <property type="entry name" value="DnaT"/>
    <property type="match status" value="1"/>
</dbReference>
<dbReference type="GeneID" id="98638187"/>
<dbReference type="EMBL" id="FQXA01000002">
    <property type="protein sequence ID" value="SHG79625.1"/>
    <property type="molecule type" value="Genomic_DNA"/>
</dbReference>
<evidence type="ECO:0000256" key="1">
    <source>
        <dbReference type="SAM" id="MobiDB-lite"/>
    </source>
</evidence>
<feature type="region of interest" description="Disordered" evidence="1">
    <location>
        <begin position="229"/>
        <end position="254"/>
    </location>
</feature>
<dbReference type="AlphaFoldDB" id="A0A1M5MQZ2"/>
<sequence>MAGDWIKFELITLDKPEVCQIADAADIDCDAVVGKLLRVWGWFDQQTADGNAPSVSKRLLDRMVGVTGFCEHMKLVGWMVEADGVISLPNFDRHNGKTAKNRLLTAKRVAAHKAANGKGNGNGNAANVSDALPKEDVEKSKEQHNTQRAEGDFAVDPNAPIEMTLNWVPDPDLLKNYALRMAMPVDLFTHDAIGAFVCHYAASGRVETQAAWVSLLTKWIKRDAAQATGKVTPLRRASGPEANFDDTGWLEGKQ</sequence>
<feature type="domain" description="DnaT DNA-binding" evidence="2">
    <location>
        <begin position="162"/>
        <end position="228"/>
    </location>
</feature>
<dbReference type="Gene3D" id="1.10.8.1180">
    <property type="match status" value="1"/>
</dbReference>
<gene>
    <name evidence="3" type="ORF">SAMN02744645_1431</name>
</gene>
<evidence type="ECO:0000313" key="3">
    <source>
        <dbReference type="EMBL" id="SHG79625.1"/>
    </source>
</evidence>
<organism evidence="3 4">
    <name type="scientific">Stutzerimonas xanthomarina DSM 18231</name>
    <dbReference type="NCBI Taxonomy" id="1403346"/>
    <lineage>
        <taxon>Bacteria</taxon>
        <taxon>Pseudomonadati</taxon>
        <taxon>Pseudomonadota</taxon>
        <taxon>Gammaproteobacteria</taxon>
        <taxon>Pseudomonadales</taxon>
        <taxon>Pseudomonadaceae</taxon>
        <taxon>Stutzerimonas</taxon>
    </lineage>
</organism>
<proteinExistence type="predicted"/>
<accession>A0A1M5MQZ2</accession>
<dbReference type="InterPro" id="IPR040480">
    <property type="entry name" value="DnaT_DNA_bind"/>
</dbReference>
<reference evidence="3 4" key="1">
    <citation type="submission" date="2016-11" db="EMBL/GenBank/DDBJ databases">
        <authorList>
            <person name="Jaros S."/>
            <person name="Januszkiewicz K."/>
            <person name="Wedrychowicz H."/>
        </authorList>
    </citation>
    <scope>NUCLEOTIDE SEQUENCE [LARGE SCALE GENOMIC DNA]</scope>
    <source>
        <strain evidence="3 4">DSM 18231</strain>
    </source>
</reference>
<protein>
    <recommendedName>
        <fullName evidence="2">DnaT DNA-binding domain-containing protein</fullName>
    </recommendedName>
</protein>
<name>A0A1M5MQZ2_9GAMM</name>
<dbReference type="Proteomes" id="UP000184000">
    <property type="component" value="Unassembled WGS sequence"/>
</dbReference>